<dbReference type="PANTHER" id="PTHR44846">
    <property type="entry name" value="MANNOSYL-D-GLYCERATE TRANSPORT/METABOLISM SYSTEM REPRESSOR MNGR-RELATED"/>
    <property type="match status" value="1"/>
</dbReference>
<feature type="domain" description="HTH gntR-type" evidence="4">
    <location>
        <begin position="8"/>
        <end position="75"/>
    </location>
</feature>
<name>A0A1H9PYX6_9LACT</name>
<reference evidence="5 6" key="1">
    <citation type="submission" date="2016-10" db="EMBL/GenBank/DDBJ databases">
        <authorList>
            <person name="de Groot N.N."/>
        </authorList>
    </citation>
    <scope>NUCLEOTIDE SEQUENCE [LARGE SCALE GENOMIC DNA]</scope>
    <source>
        <strain evidence="5 6">DSM 13760</strain>
    </source>
</reference>
<keyword evidence="6" id="KW-1185">Reference proteome</keyword>
<organism evidence="5 6">
    <name type="scientific">Isobaculum melis</name>
    <dbReference type="NCBI Taxonomy" id="142588"/>
    <lineage>
        <taxon>Bacteria</taxon>
        <taxon>Bacillati</taxon>
        <taxon>Bacillota</taxon>
        <taxon>Bacilli</taxon>
        <taxon>Lactobacillales</taxon>
        <taxon>Carnobacteriaceae</taxon>
        <taxon>Isobaculum</taxon>
    </lineage>
</organism>
<dbReference type="InterPro" id="IPR000524">
    <property type="entry name" value="Tscrpt_reg_HTH_GntR"/>
</dbReference>
<protein>
    <submittedName>
        <fullName evidence="5">Transcriptional regulator, GntR family</fullName>
    </submittedName>
</protein>
<dbReference type="InterPro" id="IPR050679">
    <property type="entry name" value="Bact_HTH_transcr_reg"/>
</dbReference>
<accession>A0A1H9PYX6</accession>
<dbReference type="Gene3D" id="1.10.10.10">
    <property type="entry name" value="Winged helix-like DNA-binding domain superfamily/Winged helix DNA-binding domain"/>
    <property type="match status" value="1"/>
</dbReference>
<dbReference type="STRING" id="142588.SAMN04488559_101245"/>
<evidence type="ECO:0000256" key="1">
    <source>
        <dbReference type="ARBA" id="ARBA00023015"/>
    </source>
</evidence>
<proteinExistence type="predicted"/>
<evidence type="ECO:0000313" key="5">
    <source>
        <dbReference type="EMBL" id="SER53427.1"/>
    </source>
</evidence>
<dbReference type="InterPro" id="IPR036390">
    <property type="entry name" value="WH_DNA-bd_sf"/>
</dbReference>
<dbReference type="GO" id="GO:0003700">
    <property type="term" value="F:DNA-binding transcription factor activity"/>
    <property type="evidence" value="ECO:0007669"/>
    <property type="project" value="InterPro"/>
</dbReference>
<evidence type="ECO:0000256" key="2">
    <source>
        <dbReference type="ARBA" id="ARBA00023125"/>
    </source>
</evidence>
<dbReference type="CDD" id="cd07377">
    <property type="entry name" value="WHTH_GntR"/>
    <property type="match status" value="1"/>
</dbReference>
<dbReference type="RefSeq" id="WP_092649429.1">
    <property type="nucleotide sequence ID" value="NZ_FOHA01000001.1"/>
</dbReference>
<dbReference type="PANTHER" id="PTHR44846:SF1">
    <property type="entry name" value="MANNOSYL-D-GLYCERATE TRANSPORT_METABOLISM SYSTEM REPRESSOR MNGR-RELATED"/>
    <property type="match status" value="1"/>
</dbReference>
<dbReference type="InterPro" id="IPR028978">
    <property type="entry name" value="Chorismate_lyase_/UTRA_dom_sf"/>
</dbReference>
<dbReference type="AlphaFoldDB" id="A0A1H9PYX6"/>
<dbReference type="InterPro" id="IPR011663">
    <property type="entry name" value="UTRA"/>
</dbReference>
<dbReference type="Pfam" id="PF00392">
    <property type="entry name" value="GntR"/>
    <property type="match status" value="1"/>
</dbReference>
<evidence type="ECO:0000256" key="3">
    <source>
        <dbReference type="ARBA" id="ARBA00023163"/>
    </source>
</evidence>
<evidence type="ECO:0000313" key="6">
    <source>
        <dbReference type="Proteomes" id="UP000198948"/>
    </source>
</evidence>
<dbReference type="Proteomes" id="UP000198948">
    <property type="component" value="Unassembled WGS sequence"/>
</dbReference>
<keyword evidence="2" id="KW-0238">DNA-binding</keyword>
<dbReference type="SUPFAM" id="SSF64288">
    <property type="entry name" value="Chorismate lyase-like"/>
    <property type="match status" value="1"/>
</dbReference>
<dbReference type="PROSITE" id="PS50949">
    <property type="entry name" value="HTH_GNTR"/>
    <property type="match status" value="1"/>
</dbReference>
<dbReference type="EMBL" id="FOHA01000001">
    <property type="protein sequence ID" value="SER53427.1"/>
    <property type="molecule type" value="Genomic_DNA"/>
</dbReference>
<dbReference type="GO" id="GO:0003677">
    <property type="term" value="F:DNA binding"/>
    <property type="evidence" value="ECO:0007669"/>
    <property type="project" value="UniProtKB-KW"/>
</dbReference>
<dbReference type="PRINTS" id="PR00035">
    <property type="entry name" value="HTHGNTR"/>
</dbReference>
<evidence type="ECO:0000259" key="4">
    <source>
        <dbReference type="PROSITE" id="PS50949"/>
    </source>
</evidence>
<dbReference type="Gene3D" id="3.40.1410.10">
    <property type="entry name" value="Chorismate lyase-like"/>
    <property type="match status" value="1"/>
</dbReference>
<keyword evidence="3" id="KW-0804">Transcription</keyword>
<dbReference type="SMART" id="SM00866">
    <property type="entry name" value="UTRA"/>
    <property type="match status" value="1"/>
</dbReference>
<sequence>MINKFSKIPLYSQLVDILIKKIETEMQPNDKMPSERDICQIYSVSRTTVRLAMSELETAGYIYKRHGKGTFVSSLNKDKQNLMDNYSFTDQMRQNGKVPQTKVLAFEIIESNHFVAGQMGLEVPEKVIRFVRLRLADNVPMMVETTYIPYGDFSGLTEEELSHKPLYDIFKERYGEFVEVAEEQFSAGLVKEKEADLLGIDKGDACLNLKRLSYDQFNRVIEFTLSVARSDQFIYKVRHLRQ</sequence>
<gene>
    <name evidence="5" type="ORF">SAMN04488559_101245</name>
</gene>
<dbReference type="Pfam" id="PF07702">
    <property type="entry name" value="UTRA"/>
    <property type="match status" value="1"/>
</dbReference>
<dbReference type="SMART" id="SM00345">
    <property type="entry name" value="HTH_GNTR"/>
    <property type="match status" value="1"/>
</dbReference>
<dbReference type="GO" id="GO:0045892">
    <property type="term" value="P:negative regulation of DNA-templated transcription"/>
    <property type="evidence" value="ECO:0007669"/>
    <property type="project" value="TreeGrafter"/>
</dbReference>
<keyword evidence="1" id="KW-0805">Transcription regulation</keyword>
<dbReference type="InterPro" id="IPR036388">
    <property type="entry name" value="WH-like_DNA-bd_sf"/>
</dbReference>
<dbReference type="OrthoDB" id="9815017at2"/>
<dbReference type="SUPFAM" id="SSF46785">
    <property type="entry name" value="Winged helix' DNA-binding domain"/>
    <property type="match status" value="1"/>
</dbReference>